<organism evidence="1">
    <name type="scientific">Arundo donax</name>
    <name type="common">Giant reed</name>
    <name type="synonym">Donax arundinaceus</name>
    <dbReference type="NCBI Taxonomy" id="35708"/>
    <lineage>
        <taxon>Eukaryota</taxon>
        <taxon>Viridiplantae</taxon>
        <taxon>Streptophyta</taxon>
        <taxon>Embryophyta</taxon>
        <taxon>Tracheophyta</taxon>
        <taxon>Spermatophyta</taxon>
        <taxon>Magnoliopsida</taxon>
        <taxon>Liliopsida</taxon>
        <taxon>Poales</taxon>
        <taxon>Poaceae</taxon>
        <taxon>PACMAD clade</taxon>
        <taxon>Arundinoideae</taxon>
        <taxon>Arundineae</taxon>
        <taxon>Arundo</taxon>
    </lineage>
</organism>
<name>A0A0A8YEN0_ARUDO</name>
<dbReference type="EMBL" id="GBRH01273296">
    <property type="protein sequence ID" value="JAD24599.1"/>
    <property type="molecule type" value="Transcribed_RNA"/>
</dbReference>
<evidence type="ECO:0000313" key="1">
    <source>
        <dbReference type="EMBL" id="JAD24599.1"/>
    </source>
</evidence>
<proteinExistence type="predicted"/>
<dbReference type="AlphaFoldDB" id="A0A0A8YEN0"/>
<reference evidence="1" key="1">
    <citation type="submission" date="2014-09" db="EMBL/GenBank/DDBJ databases">
        <authorList>
            <person name="Magalhaes I.L.F."/>
            <person name="Oliveira U."/>
            <person name="Santos F.R."/>
            <person name="Vidigal T.H.D.A."/>
            <person name="Brescovit A.D."/>
            <person name="Santos A.J."/>
        </authorList>
    </citation>
    <scope>NUCLEOTIDE SEQUENCE</scope>
    <source>
        <tissue evidence="1">Shoot tissue taken approximately 20 cm above the soil surface</tissue>
    </source>
</reference>
<accession>A0A0A8YEN0</accession>
<reference evidence="1" key="2">
    <citation type="journal article" date="2015" name="Data Brief">
        <title>Shoot transcriptome of the giant reed, Arundo donax.</title>
        <authorList>
            <person name="Barrero R.A."/>
            <person name="Guerrero F.D."/>
            <person name="Moolhuijzen P."/>
            <person name="Goolsby J.A."/>
            <person name="Tidwell J."/>
            <person name="Bellgard S.E."/>
            <person name="Bellgard M.I."/>
        </authorList>
    </citation>
    <scope>NUCLEOTIDE SEQUENCE</scope>
    <source>
        <tissue evidence="1">Shoot tissue taken approximately 20 cm above the soil surface</tissue>
    </source>
</reference>
<protein>
    <submittedName>
        <fullName evidence="1">Uncharacterized protein</fullName>
    </submittedName>
</protein>
<sequence length="16" mass="1737">MASARRQACSTSQVQI</sequence>